<keyword evidence="1" id="KW-0472">Membrane</keyword>
<dbReference type="Proteomes" id="UP000054630">
    <property type="component" value="Unassembled WGS sequence"/>
</dbReference>
<feature type="transmembrane region" description="Helical" evidence="1">
    <location>
        <begin position="6"/>
        <end position="21"/>
    </location>
</feature>
<keyword evidence="3" id="KW-1185">Reference proteome</keyword>
<gene>
    <name evidence="2" type="ORF">T07_13604</name>
</gene>
<protein>
    <submittedName>
        <fullName evidence="2">Uncharacterized protein</fullName>
    </submittedName>
</protein>
<feature type="transmembrane region" description="Helical" evidence="1">
    <location>
        <begin position="33"/>
        <end position="52"/>
    </location>
</feature>
<organism evidence="2 3">
    <name type="scientific">Trichinella nelsoni</name>
    <dbReference type="NCBI Taxonomy" id="6336"/>
    <lineage>
        <taxon>Eukaryota</taxon>
        <taxon>Metazoa</taxon>
        <taxon>Ecdysozoa</taxon>
        <taxon>Nematoda</taxon>
        <taxon>Enoplea</taxon>
        <taxon>Dorylaimia</taxon>
        <taxon>Trichinellida</taxon>
        <taxon>Trichinellidae</taxon>
        <taxon>Trichinella</taxon>
    </lineage>
</organism>
<dbReference type="AlphaFoldDB" id="A0A0V0RXL8"/>
<keyword evidence="1" id="KW-1133">Transmembrane helix</keyword>
<comment type="caution">
    <text evidence="2">The sequence shown here is derived from an EMBL/GenBank/DDBJ whole genome shotgun (WGS) entry which is preliminary data.</text>
</comment>
<proteinExistence type="predicted"/>
<name>A0A0V0RXL8_9BILA</name>
<evidence type="ECO:0000313" key="3">
    <source>
        <dbReference type="Proteomes" id="UP000054630"/>
    </source>
</evidence>
<evidence type="ECO:0000256" key="1">
    <source>
        <dbReference type="SAM" id="Phobius"/>
    </source>
</evidence>
<reference evidence="2 3" key="1">
    <citation type="submission" date="2015-01" db="EMBL/GenBank/DDBJ databases">
        <title>Evolution of Trichinella species and genotypes.</title>
        <authorList>
            <person name="Korhonen P.K."/>
            <person name="Edoardo P."/>
            <person name="Giuseppe L.R."/>
            <person name="Gasser R.B."/>
        </authorList>
    </citation>
    <scope>NUCLEOTIDE SEQUENCE [LARGE SCALE GENOMIC DNA]</scope>
    <source>
        <strain evidence="2">ISS37</strain>
    </source>
</reference>
<dbReference type="OrthoDB" id="10585759at2759"/>
<dbReference type="EMBL" id="JYDL01000065">
    <property type="protein sequence ID" value="KRX18986.1"/>
    <property type="molecule type" value="Genomic_DNA"/>
</dbReference>
<evidence type="ECO:0000313" key="2">
    <source>
        <dbReference type="EMBL" id="KRX18986.1"/>
    </source>
</evidence>
<keyword evidence="1" id="KW-0812">Transmembrane</keyword>
<accession>A0A0V0RXL8</accession>
<sequence length="100" mass="11523">MDQEYGPFFNLYLLLALNFIGNRTGRTNITECLLIFFSAHAACVLIFLSKALCHEFYLCRSFLNFQISNPEMRRRVLTKSIFTPSVGRVLIGKSTEDNQH</sequence>